<feature type="signal peptide" evidence="1">
    <location>
        <begin position="1"/>
        <end position="21"/>
    </location>
</feature>
<name>A0A6S7BPQ8_9BURK</name>
<keyword evidence="1" id="KW-0732">Signal</keyword>
<reference evidence="2 3" key="1">
    <citation type="submission" date="2020-04" db="EMBL/GenBank/DDBJ databases">
        <authorList>
            <person name="De Canck E."/>
        </authorList>
    </citation>
    <scope>NUCLEOTIDE SEQUENCE [LARGE SCALE GENOMIC DNA]</scope>
    <source>
        <strain evidence="2 3">LMG 28138</strain>
    </source>
</reference>
<evidence type="ECO:0000313" key="2">
    <source>
        <dbReference type="EMBL" id="CAB3798538.1"/>
    </source>
</evidence>
<dbReference type="Proteomes" id="UP000494115">
    <property type="component" value="Unassembled WGS sequence"/>
</dbReference>
<feature type="chain" id="PRO_5028862894" evidence="1">
    <location>
        <begin position="22"/>
        <end position="141"/>
    </location>
</feature>
<dbReference type="SUPFAM" id="SSF160935">
    <property type="entry name" value="VPA0735-like"/>
    <property type="match status" value="1"/>
</dbReference>
<protein>
    <submittedName>
        <fullName evidence="2">Uncharacterized protein</fullName>
    </submittedName>
</protein>
<proteinExistence type="predicted"/>
<accession>A0A6S7BPQ8</accession>
<organism evidence="2 3">
    <name type="scientific">Pararobbsia alpina</name>
    <dbReference type="NCBI Taxonomy" id="621374"/>
    <lineage>
        <taxon>Bacteria</taxon>
        <taxon>Pseudomonadati</taxon>
        <taxon>Pseudomonadota</taxon>
        <taxon>Betaproteobacteria</taxon>
        <taxon>Burkholderiales</taxon>
        <taxon>Burkholderiaceae</taxon>
        <taxon>Pararobbsia</taxon>
    </lineage>
</organism>
<dbReference type="InterPro" id="IPR037050">
    <property type="entry name" value="DUF1254_sf"/>
</dbReference>
<dbReference type="Gene3D" id="2.60.40.1610">
    <property type="entry name" value="Domain of unknown function DUF1254"/>
    <property type="match status" value="1"/>
</dbReference>
<evidence type="ECO:0000256" key="1">
    <source>
        <dbReference type="SAM" id="SignalP"/>
    </source>
</evidence>
<keyword evidence="3" id="KW-1185">Reference proteome</keyword>
<sequence length="141" mass="15867">MSSSIYKSAVVAVLVAGTSSAAICQVTRQTIDSPFGKLQVENGFPTLPTVRKLYDNLDFERGVEAYMWSLPLTAMAQWQRVSRDTFGAGNLGYVDYLDFKDKLGILTANARPPTPHLVIHKRRYHRPRATNALFLRRHELS</sequence>
<dbReference type="EMBL" id="CADIKM010000029">
    <property type="protein sequence ID" value="CAB3798538.1"/>
    <property type="molecule type" value="Genomic_DNA"/>
</dbReference>
<dbReference type="Gene3D" id="1.10.3360.10">
    <property type="entry name" value="VPA0735-like domain"/>
    <property type="match status" value="1"/>
</dbReference>
<dbReference type="AlphaFoldDB" id="A0A6S7BPQ8"/>
<gene>
    <name evidence="2" type="ORF">LMG28138_04462</name>
</gene>
<evidence type="ECO:0000313" key="3">
    <source>
        <dbReference type="Proteomes" id="UP000494115"/>
    </source>
</evidence>